<evidence type="ECO:0000313" key="9">
    <source>
        <dbReference type="EMBL" id="TKR60380.1"/>
    </source>
</evidence>
<organism evidence="9 10">
    <name type="scientific">Steinernema carpocapsae</name>
    <name type="common">Entomopathogenic nematode</name>
    <dbReference type="NCBI Taxonomy" id="34508"/>
    <lineage>
        <taxon>Eukaryota</taxon>
        <taxon>Metazoa</taxon>
        <taxon>Ecdysozoa</taxon>
        <taxon>Nematoda</taxon>
        <taxon>Chromadorea</taxon>
        <taxon>Rhabditida</taxon>
        <taxon>Tylenchina</taxon>
        <taxon>Panagrolaimomorpha</taxon>
        <taxon>Strongyloidoidea</taxon>
        <taxon>Steinernematidae</taxon>
        <taxon>Steinernema</taxon>
    </lineage>
</organism>
<comment type="subcellular location">
    <subcellularLocation>
        <location evidence="2">Cytoplasm</location>
    </subcellularLocation>
    <subcellularLocation>
        <location evidence="1">Nucleus</location>
    </subcellularLocation>
</comment>
<evidence type="ECO:0000256" key="1">
    <source>
        <dbReference type="ARBA" id="ARBA00004123"/>
    </source>
</evidence>
<evidence type="ECO:0000256" key="7">
    <source>
        <dbReference type="ARBA" id="ARBA00023242"/>
    </source>
</evidence>
<dbReference type="Gene3D" id="1.25.10.10">
    <property type="entry name" value="Leucine-rich Repeat Variant"/>
    <property type="match status" value="2"/>
</dbReference>
<keyword evidence="10" id="KW-1185">Reference proteome</keyword>
<evidence type="ECO:0000256" key="4">
    <source>
        <dbReference type="ARBA" id="ARBA00022448"/>
    </source>
</evidence>
<dbReference type="InterPro" id="IPR016024">
    <property type="entry name" value="ARM-type_fold"/>
</dbReference>
<dbReference type="GO" id="GO:0006611">
    <property type="term" value="P:protein export from nucleus"/>
    <property type="evidence" value="ECO:0007669"/>
    <property type="project" value="TreeGrafter"/>
</dbReference>
<dbReference type="EMBL" id="AZBU02000011">
    <property type="protein sequence ID" value="TKR60380.1"/>
    <property type="molecule type" value="Genomic_DNA"/>
</dbReference>
<comment type="similarity">
    <text evidence="3">Belongs to the exportin family.</text>
</comment>
<evidence type="ECO:0000256" key="6">
    <source>
        <dbReference type="ARBA" id="ARBA00022927"/>
    </source>
</evidence>
<dbReference type="PANTHER" id="PTHR12596:SF2">
    <property type="entry name" value="EXPORTIN-7 ISOFORM X1"/>
    <property type="match status" value="1"/>
</dbReference>
<reference evidence="9 10" key="1">
    <citation type="journal article" date="2015" name="Genome Biol.">
        <title>Comparative genomics of Steinernema reveals deeply conserved gene regulatory networks.</title>
        <authorList>
            <person name="Dillman A.R."/>
            <person name="Macchietto M."/>
            <person name="Porter C.F."/>
            <person name="Rogers A."/>
            <person name="Williams B."/>
            <person name="Antoshechkin I."/>
            <person name="Lee M.M."/>
            <person name="Goodwin Z."/>
            <person name="Lu X."/>
            <person name="Lewis E.E."/>
            <person name="Goodrich-Blair H."/>
            <person name="Stock S.P."/>
            <person name="Adams B.J."/>
            <person name="Sternberg P.W."/>
            <person name="Mortazavi A."/>
        </authorList>
    </citation>
    <scope>NUCLEOTIDE SEQUENCE [LARGE SCALE GENOMIC DNA]</scope>
    <source>
        <strain evidence="9 10">ALL</strain>
    </source>
</reference>
<dbReference type="Proteomes" id="UP000298663">
    <property type="component" value="Unassembled WGS sequence"/>
</dbReference>
<dbReference type="InterPro" id="IPR044189">
    <property type="entry name" value="XPO4/7-like"/>
</dbReference>
<dbReference type="OrthoDB" id="244158at2759"/>
<dbReference type="GO" id="GO:0005737">
    <property type="term" value="C:cytoplasm"/>
    <property type="evidence" value="ECO:0007669"/>
    <property type="project" value="UniProtKB-SubCell"/>
</dbReference>
<protein>
    <recommendedName>
        <fullName evidence="8">Exportin-7/Ran-binding protein 17 TPR repeats domain-containing protein</fullName>
    </recommendedName>
</protein>
<evidence type="ECO:0000256" key="3">
    <source>
        <dbReference type="ARBA" id="ARBA00009466"/>
    </source>
</evidence>
<evidence type="ECO:0000256" key="2">
    <source>
        <dbReference type="ARBA" id="ARBA00004496"/>
    </source>
</evidence>
<dbReference type="InterPro" id="IPR011989">
    <property type="entry name" value="ARM-like"/>
</dbReference>
<keyword evidence="7" id="KW-0539">Nucleus</keyword>
<dbReference type="InterPro" id="IPR057947">
    <property type="entry name" value="TPR_XPO7/RBP17"/>
</dbReference>
<evidence type="ECO:0000313" key="10">
    <source>
        <dbReference type="Proteomes" id="UP000298663"/>
    </source>
</evidence>
<sequence>MASELEALNSLSKELYESVNQDARLRAEENLIALVNSPECMRQCLLLLEQGTMPYGALVASTALMRLLSSKVGVALDERMKLCTYLLNYLAVRYDQLPPYVLTQLCQLYARITKLGWMDNDKEQGFYFRNLVKDVIHLVKDTSKNSLLGVQLITLLIADMNSLEGVESVSAQRKLLGSLRDDFLLEIFDTSTTLLFKMMNSPLAPQQQQLAASLLQLTLNCLTFDFIGSITDECGEDNATVQIPTAWRSFFVGGDLIKQYFALYMHFPMEMSAKIFMNLVQLASVRRTLFNNTERQQYLGELVSGIKLVMQNSEKLRDSASFHEFCRVISRLKSNYQLCELMKVEDYKSMVELLAEFTIQSLRMYEFSINSTFYILAFWQRMVSSMSYVKAQDDHFIQLYCPKIAETFIDSRLRYSEAVVTEGLEDLLDDQGAISQIMDQFSVISRCDYKQTCQQMINFFDQSLNVMNSAVNSNDNSKEILIARKRLIWMITMIGAAIHGRSSFSGDEDMDVLDGELLCRAWKLMELNDSRLVNGIQAGPDCVQLEFAFLYVLDQFRKTYISDQVQKASKIYEKLGLVLGLNDESMVLSVFARKIITNLKFWGHNEKLIEASLGLLNDLSLGFTSVRRLSRLNEIQFLLNNHTGEVFSFLSSMADYHIMKTRGIFYASLMRLLVVTIDEDISVFDKFMEPITETIKEICNVFQSNNFGNFNQDQIKRAVIGLARDLRGIAGACLNKPTFRMLFDYLYPEVFSLLHRSIEIWYDSHEVTTPILKLIYELAQNKQQRLSFEMNSCMPVLLFREISKIVVTYGNSLLAMGDVPKADFYKQRLKNVGVIFSIMKMALNGQYIPSGIFDLYGDTCLKESLAVFLKLFMKYRSADFKAYAKISHNFYSLIDALVHDNMPFVSNLDEDVFLAVLDAIHEGMVSYDSIVVSSCCTSLDLILDYLFRRVSRQKTNRNFAGFEPEGDNCVKALERRPELMSEMLSTLMGAMIFDDIKCQWAMSRPLLGLILLQYDNYVRFQEDFVNRQASDQQQYLQQAFTALMQNVEQSVTLSNKDMFTQNLNTFRRTMATLLKSPIKDDVGSGGDMMA</sequence>
<dbReference type="SUPFAM" id="SSF48371">
    <property type="entry name" value="ARM repeat"/>
    <property type="match status" value="1"/>
</dbReference>
<dbReference type="GO" id="GO:0005643">
    <property type="term" value="C:nuclear pore"/>
    <property type="evidence" value="ECO:0007669"/>
    <property type="project" value="TreeGrafter"/>
</dbReference>
<evidence type="ECO:0000256" key="5">
    <source>
        <dbReference type="ARBA" id="ARBA00022490"/>
    </source>
</evidence>
<dbReference type="GO" id="GO:0005049">
    <property type="term" value="F:nuclear export signal receptor activity"/>
    <property type="evidence" value="ECO:0007669"/>
    <property type="project" value="InterPro"/>
</dbReference>
<keyword evidence="6" id="KW-0653">Protein transport</keyword>
<reference evidence="9 10" key="2">
    <citation type="journal article" date="2019" name="G3 (Bethesda)">
        <title>Hybrid Assembly of the Genome of the Entomopathogenic Nematode Steinernema carpocapsae Identifies the X-Chromosome.</title>
        <authorList>
            <person name="Serra L."/>
            <person name="Macchietto M."/>
            <person name="Macias-Munoz A."/>
            <person name="McGill C.J."/>
            <person name="Rodriguez I.M."/>
            <person name="Rodriguez B."/>
            <person name="Murad R."/>
            <person name="Mortazavi A."/>
        </authorList>
    </citation>
    <scope>NUCLEOTIDE SEQUENCE [LARGE SCALE GENOMIC DNA]</scope>
    <source>
        <strain evidence="9 10">ALL</strain>
    </source>
</reference>
<proteinExistence type="inferred from homology"/>
<evidence type="ECO:0000259" key="8">
    <source>
        <dbReference type="Pfam" id="PF25795"/>
    </source>
</evidence>
<dbReference type="PANTHER" id="PTHR12596">
    <property type="entry name" value="EXPORTIN 4,7-RELATED"/>
    <property type="match status" value="1"/>
</dbReference>
<feature type="domain" description="Exportin-7/Ran-binding protein 17 TPR repeats" evidence="8">
    <location>
        <begin position="417"/>
        <end position="656"/>
    </location>
</feature>
<keyword evidence="4" id="KW-0813">Transport</keyword>
<keyword evidence="5" id="KW-0963">Cytoplasm</keyword>
<dbReference type="Pfam" id="PF25795">
    <property type="entry name" value="TPR_XPO7"/>
    <property type="match status" value="1"/>
</dbReference>
<name>A0A4U5LW38_STECR</name>
<comment type="caution">
    <text evidence="9">The sequence shown here is derived from an EMBL/GenBank/DDBJ whole genome shotgun (WGS) entry which is preliminary data.</text>
</comment>
<accession>A0A4U5LW38</accession>
<dbReference type="AlphaFoldDB" id="A0A4U5LW38"/>
<gene>
    <name evidence="9" type="ORF">L596_027635</name>
</gene>
<dbReference type="STRING" id="34508.A0A4U5LW38"/>